<dbReference type="PROSITE" id="PS50893">
    <property type="entry name" value="ABC_TRANSPORTER_2"/>
    <property type="match status" value="1"/>
</dbReference>
<feature type="domain" description="ABC transmembrane type-1" evidence="10">
    <location>
        <begin position="55"/>
        <end position="345"/>
    </location>
</feature>
<dbReference type="PROSITE" id="PS50929">
    <property type="entry name" value="ABC_TM1F"/>
    <property type="match status" value="1"/>
</dbReference>
<evidence type="ECO:0000256" key="1">
    <source>
        <dbReference type="ARBA" id="ARBA00004651"/>
    </source>
</evidence>
<dbReference type="SMART" id="SM00382">
    <property type="entry name" value="AAA"/>
    <property type="match status" value="1"/>
</dbReference>
<evidence type="ECO:0000313" key="11">
    <source>
        <dbReference type="EMBL" id="PZQ16612.1"/>
    </source>
</evidence>
<evidence type="ECO:0000256" key="7">
    <source>
        <dbReference type="SAM" id="MobiDB-lite"/>
    </source>
</evidence>
<evidence type="ECO:0000256" key="8">
    <source>
        <dbReference type="SAM" id="Phobius"/>
    </source>
</evidence>
<dbReference type="Proteomes" id="UP000249046">
    <property type="component" value="Unassembled WGS sequence"/>
</dbReference>
<feature type="transmembrane region" description="Helical" evidence="8">
    <location>
        <begin position="194"/>
        <end position="213"/>
    </location>
</feature>
<dbReference type="PANTHER" id="PTHR24221">
    <property type="entry name" value="ATP-BINDING CASSETTE SUB-FAMILY B"/>
    <property type="match status" value="1"/>
</dbReference>
<organism evidence="11 12">
    <name type="scientific">Rhodanobacter denitrificans</name>
    <dbReference type="NCBI Taxonomy" id="666685"/>
    <lineage>
        <taxon>Bacteria</taxon>
        <taxon>Pseudomonadati</taxon>
        <taxon>Pseudomonadota</taxon>
        <taxon>Gammaproteobacteria</taxon>
        <taxon>Lysobacterales</taxon>
        <taxon>Rhodanobacteraceae</taxon>
        <taxon>Rhodanobacter</taxon>
    </lineage>
</organism>
<dbReference type="CDD" id="cd18584">
    <property type="entry name" value="ABC_6TM_AarD_CydD"/>
    <property type="match status" value="1"/>
</dbReference>
<feature type="transmembrane region" description="Helical" evidence="8">
    <location>
        <begin position="88"/>
        <end position="111"/>
    </location>
</feature>
<feature type="compositionally biased region" description="Basic and acidic residues" evidence="7">
    <location>
        <begin position="1"/>
        <end position="13"/>
    </location>
</feature>
<dbReference type="Gene3D" id="1.20.1560.10">
    <property type="entry name" value="ABC transporter type 1, transmembrane domain"/>
    <property type="match status" value="1"/>
</dbReference>
<keyword evidence="4" id="KW-0067">ATP-binding</keyword>
<sequence length="624" mass="65711">MPRTRRPSDDRRRGASAPPLRSRGRVVTEPGPALDAAATHWLRTHTRNVRAWNGLAAAAGLAATLAWIGFAALVAGVAAHWIGQPDAWPSTAAALALAPLLLLLRSLALAVRDWAGSRASLRLRVATRDALLDALARLGPLRSAAGSDGALATVVVEQVDALDGYVARYRPQCVLAVGVPLLIVIAVLPQSWLAALVLGATAPLIPLFMLLVGQGAAAANRRQAEALATLGGRFLDLVRGLPALRLAGRTEWGAAAVRDGAQGYRRSSLRVLRLAFLSSTVLELFASLAIAMVALYLGLALLGRFPAGHYGGPMQLDSALFVLLLAPEFFAPLRQLGADYHLRAQALAAATAIADLLRRAPPSRTADTDASSTGESDPAPSDAGPASAGRAGPAAIEFDQVSLRHADGRLALDRISFRVAAGERVRLRGASGSGKSSVLALLAGFVAPTEGCIRIDGRDLATLPRPSWWRRLAWLEQRPEWFAASIRDNVLIGLGQADPARLWQALTDAGLAADVEALPDGVETCIDADGGGLSGGQLQRLALSRALVRDAGVWLLDEPLAQLDPDTAADLQRTLAAASRGSTLLIASHERTQAADAWVDRIVTLAAGRIVEDRPILPVEPERR</sequence>
<evidence type="ECO:0000256" key="4">
    <source>
        <dbReference type="ARBA" id="ARBA00022840"/>
    </source>
</evidence>
<dbReference type="InterPro" id="IPR036640">
    <property type="entry name" value="ABC1_TM_sf"/>
</dbReference>
<dbReference type="InterPro" id="IPR011527">
    <property type="entry name" value="ABC1_TM_dom"/>
</dbReference>
<dbReference type="PANTHER" id="PTHR24221:SF654">
    <property type="entry name" value="ATP-BINDING CASSETTE SUB-FAMILY B MEMBER 6"/>
    <property type="match status" value="1"/>
</dbReference>
<feature type="domain" description="ABC transporter" evidence="9">
    <location>
        <begin position="396"/>
        <end position="623"/>
    </location>
</feature>
<feature type="region of interest" description="Disordered" evidence="7">
    <location>
        <begin position="362"/>
        <end position="391"/>
    </location>
</feature>
<dbReference type="InterPro" id="IPR039421">
    <property type="entry name" value="Type_1_exporter"/>
</dbReference>
<evidence type="ECO:0000256" key="3">
    <source>
        <dbReference type="ARBA" id="ARBA00022741"/>
    </source>
</evidence>
<comment type="caution">
    <text evidence="11">The sequence shown here is derived from an EMBL/GenBank/DDBJ whole genome shotgun (WGS) entry which is preliminary data.</text>
</comment>
<keyword evidence="2 8" id="KW-0812">Transmembrane</keyword>
<dbReference type="Gene3D" id="3.40.50.300">
    <property type="entry name" value="P-loop containing nucleotide triphosphate hydrolases"/>
    <property type="match status" value="1"/>
</dbReference>
<dbReference type="Pfam" id="PF00005">
    <property type="entry name" value="ABC_tran"/>
    <property type="match status" value="1"/>
</dbReference>
<name>A0A2W5KI74_9GAMM</name>
<proteinExistence type="predicted"/>
<keyword evidence="6 8" id="KW-0472">Membrane</keyword>
<dbReference type="InterPro" id="IPR003593">
    <property type="entry name" value="AAA+_ATPase"/>
</dbReference>
<dbReference type="InterPro" id="IPR027417">
    <property type="entry name" value="P-loop_NTPase"/>
</dbReference>
<feature type="region of interest" description="Disordered" evidence="7">
    <location>
        <begin position="1"/>
        <end position="26"/>
    </location>
</feature>
<feature type="transmembrane region" description="Helical" evidence="8">
    <location>
        <begin position="274"/>
        <end position="302"/>
    </location>
</feature>
<dbReference type="GO" id="GO:0016887">
    <property type="term" value="F:ATP hydrolysis activity"/>
    <property type="evidence" value="ECO:0007669"/>
    <property type="project" value="InterPro"/>
</dbReference>
<dbReference type="EMBL" id="QFPO01000005">
    <property type="protein sequence ID" value="PZQ16612.1"/>
    <property type="molecule type" value="Genomic_DNA"/>
</dbReference>
<dbReference type="InterPro" id="IPR014216">
    <property type="entry name" value="ABC_transptr_CydD"/>
</dbReference>
<dbReference type="CDD" id="cd03228">
    <property type="entry name" value="ABCC_MRP_Like"/>
    <property type="match status" value="1"/>
</dbReference>
<dbReference type="InterPro" id="IPR017871">
    <property type="entry name" value="ABC_transporter-like_CS"/>
</dbReference>
<dbReference type="AlphaFoldDB" id="A0A2W5KI74"/>
<dbReference type="Pfam" id="PF00664">
    <property type="entry name" value="ABC_membrane"/>
    <property type="match status" value="1"/>
</dbReference>
<dbReference type="InterPro" id="IPR003439">
    <property type="entry name" value="ABC_transporter-like_ATP-bd"/>
</dbReference>
<evidence type="ECO:0000256" key="2">
    <source>
        <dbReference type="ARBA" id="ARBA00022692"/>
    </source>
</evidence>
<evidence type="ECO:0000256" key="5">
    <source>
        <dbReference type="ARBA" id="ARBA00022989"/>
    </source>
</evidence>
<comment type="subcellular location">
    <subcellularLocation>
        <location evidence="1">Cell membrane</location>
        <topology evidence="1">Multi-pass membrane protein</topology>
    </subcellularLocation>
</comment>
<accession>A0A2W5KI74</accession>
<evidence type="ECO:0000259" key="9">
    <source>
        <dbReference type="PROSITE" id="PS50893"/>
    </source>
</evidence>
<reference evidence="11 12" key="1">
    <citation type="submission" date="2017-08" db="EMBL/GenBank/DDBJ databases">
        <title>Infants hospitalized years apart are colonized by the same room-sourced microbial strains.</title>
        <authorList>
            <person name="Brooks B."/>
            <person name="Olm M.R."/>
            <person name="Firek B.A."/>
            <person name="Baker R."/>
            <person name="Thomas B.C."/>
            <person name="Morowitz M.J."/>
            <person name="Banfield J.F."/>
        </authorList>
    </citation>
    <scope>NUCLEOTIDE SEQUENCE [LARGE SCALE GENOMIC DNA]</scope>
    <source>
        <strain evidence="11">S2_005_003_R2_42</strain>
    </source>
</reference>
<dbReference type="GO" id="GO:0005524">
    <property type="term" value="F:ATP binding"/>
    <property type="evidence" value="ECO:0007669"/>
    <property type="project" value="UniProtKB-KW"/>
</dbReference>
<protein>
    <submittedName>
        <fullName evidence="11">Thiol reductant ABC exporter subunit CydD</fullName>
    </submittedName>
</protein>
<evidence type="ECO:0000256" key="6">
    <source>
        <dbReference type="ARBA" id="ARBA00023136"/>
    </source>
</evidence>
<dbReference type="GO" id="GO:0005886">
    <property type="term" value="C:plasma membrane"/>
    <property type="evidence" value="ECO:0007669"/>
    <property type="project" value="UniProtKB-SubCell"/>
</dbReference>
<feature type="transmembrane region" description="Helical" evidence="8">
    <location>
        <begin position="172"/>
        <end position="188"/>
    </location>
</feature>
<gene>
    <name evidence="11" type="primary">cydD</name>
    <name evidence="11" type="ORF">DI564_08300</name>
</gene>
<dbReference type="PROSITE" id="PS00211">
    <property type="entry name" value="ABC_TRANSPORTER_1"/>
    <property type="match status" value="1"/>
</dbReference>
<dbReference type="NCBIfam" id="TIGR02857">
    <property type="entry name" value="CydD"/>
    <property type="match status" value="1"/>
</dbReference>
<feature type="compositionally biased region" description="Low complexity" evidence="7">
    <location>
        <begin position="376"/>
        <end position="391"/>
    </location>
</feature>
<evidence type="ECO:0000259" key="10">
    <source>
        <dbReference type="PROSITE" id="PS50929"/>
    </source>
</evidence>
<dbReference type="GO" id="GO:0140359">
    <property type="term" value="F:ABC-type transporter activity"/>
    <property type="evidence" value="ECO:0007669"/>
    <property type="project" value="InterPro"/>
</dbReference>
<feature type="transmembrane region" description="Helical" evidence="8">
    <location>
        <begin position="55"/>
        <end position="82"/>
    </location>
</feature>
<dbReference type="GO" id="GO:0042883">
    <property type="term" value="P:cysteine transport"/>
    <property type="evidence" value="ECO:0007669"/>
    <property type="project" value="InterPro"/>
</dbReference>
<keyword evidence="5 8" id="KW-1133">Transmembrane helix</keyword>
<keyword evidence="3" id="KW-0547">Nucleotide-binding</keyword>
<evidence type="ECO:0000313" key="12">
    <source>
        <dbReference type="Proteomes" id="UP000249046"/>
    </source>
</evidence>
<dbReference type="SUPFAM" id="SSF90123">
    <property type="entry name" value="ABC transporter transmembrane region"/>
    <property type="match status" value="1"/>
</dbReference>
<dbReference type="SUPFAM" id="SSF52540">
    <property type="entry name" value="P-loop containing nucleoside triphosphate hydrolases"/>
    <property type="match status" value="1"/>
</dbReference>